<keyword evidence="3" id="KW-1185">Reference proteome</keyword>
<proteinExistence type="predicted"/>
<evidence type="ECO:0008006" key="4">
    <source>
        <dbReference type="Google" id="ProtNLM"/>
    </source>
</evidence>
<evidence type="ECO:0000313" key="2">
    <source>
        <dbReference type="EMBL" id="KAF5383447.1"/>
    </source>
</evidence>
<name>A0A8H5HHR8_9AGAR</name>
<dbReference type="OrthoDB" id="2859354at2759"/>
<reference evidence="2 3" key="1">
    <citation type="journal article" date="2020" name="ISME J.">
        <title>Uncovering the hidden diversity of litter-decomposition mechanisms in mushroom-forming fungi.</title>
        <authorList>
            <person name="Floudas D."/>
            <person name="Bentzer J."/>
            <person name="Ahren D."/>
            <person name="Johansson T."/>
            <person name="Persson P."/>
            <person name="Tunlid A."/>
        </authorList>
    </citation>
    <scope>NUCLEOTIDE SEQUENCE [LARGE SCALE GENOMIC DNA]</scope>
    <source>
        <strain evidence="2 3">CBS 406.79</strain>
    </source>
</reference>
<dbReference type="AlphaFoldDB" id="A0A8H5HHR8"/>
<feature type="region of interest" description="Disordered" evidence="1">
    <location>
        <begin position="172"/>
        <end position="205"/>
    </location>
</feature>
<organism evidence="2 3">
    <name type="scientific">Collybiopsis confluens</name>
    <dbReference type="NCBI Taxonomy" id="2823264"/>
    <lineage>
        <taxon>Eukaryota</taxon>
        <taxon>Fungi</taxon>
        <taxon>Dikarya</taxon>
        <taxon>Basidiomycota</taxon>
        <taxon>Agaricomycotina</taxon>
        <taxon>Agaricomycetes</taxon>
        <taxon>Agaricomycetidae</taxon>
        <taxon>Agaricales</taxon>
        <taxon>Marasmiineae</taxon>
        <taxon>Omphalotaceae</taxon>
        <taxon>Collybiopsis</taxon>
    </lineage>
</organism>
<dbReference type="Proteomes" id="UP000518752">
    <property type="component" value="Unassembled WGS sequence"/>
</dbReference>
<protein>
    <recommendedName>
        <fullName evidence="4">C2 domain-containing protein</fullName>
    </recommendedName>
</protein>
<accession>A0A8H5HHR8</accession>
<dbReference type="EMBL" id="JAACJN010000047">
    <property type="protein sequence ID" value="KAF5383447.1"/>
    <property type="molecule type" value="Genomic_DNA"/>
</dbReference>
<comment type="caution">
    <text evidence="2">The sequence shown here is derived from an EMBL/GenBank/DDBJ whole genome shotgun (WGS) entry which is preliminary data.</text>
</comment>
<gene>
    <name evidence="2" type="ORF">D9757_006154</name>
</gene>
<evidence type="ECO:0000313" key="3">
    <source>
        <dbReference type="Proteomes" id="UP000518752"/>
    </source>
</evidence>
<evidence type="ECO:0000256" key="1">
    <source>
        <dbReference type="SAM" id="MobiDB-lite"/>
    </source>
</evidence>
<sequence length="205" mass="22796">MVQILDLDTTTTNLQFDSTESQASRRVQFHVIGTQNFLSPKARGKRPSNAFVGMRVAGDSPKDKLHLATSAVRCKTDSEPEWYDNLGPIWLSPSGTVSFQVNTRSRFSKTTSVLSSTEPYTLKDLRKMQGSLDRQSTIALPLHSKNEVSNESVLIINIRELSTSKSGMEEYMSLKSAGSTRNSLEDESPYPVSPLSPDIPEFNYD</sequence>